<gene>
    <name evidence="7" type="ORF">IAC29_00840</name>
</gene>
<evidence type="ECO:0000256" key="3">
    <source>
        <dbReference type="ARBA" id="ARBA00022989"/>
    </source>
</evidence>
<dbReference type="Proteomes" id="UP000810252">
    <property type="component" value="Unassembled WGS sequence"/>
</dbReference>
<dbReference type="GO" id="GO:0005886">
    <property type="term" value="C:plasma membrane"/>
    <property type="evidence" value="ECO:0007669"/>
    <property type="project" value="TreeGrafter"/>
</dbReference>
<dbReference type="Pfam" id="PF00924">
    <property type="entry name" value="MS_channel_2nd"/>
    <property type="match status" value="1"/>
</dbReference>
<reference evidence="7" key="2">
    <citation type="journal article" date="2021" name="PeerJ">
        <title>Extensive microbial diversity within the chicken gut microbiome revealed by metagenomics and culture.</title>
        <authorList>
            <person name="Gilroy R."/>
            <person name="Ravi A."/>
            <person name="Getino M."/>
            <person name="Pursley I."/>
            <person name="Horton D.L."/>
            <person name="Alikhan N.F."/>
            <person name="Baker D."/>
            <person name="Gharbi K."/>
            <person name="Hall N."/>
            <person name="Watson M."/>
            <person name="Adriaenssens E.M."/>
            <person name="Foster-Nyarko E."/>
            <person name="Jarju S."/>
            <person name="Secka A."/>
            <person name="Antonio M."/>
            <person name="Oren A."/>
            <person name="Chaudhuri R.R."/>
            <person name="La Ragione R."/>
            <person name="Hildebrand F."/>
            <person name="Pallen M.J."/>
        </authorList>
    </citation>
    <scope>NUCLEOTIDE SEQUENCE</scope>
    <source>
        <strain evidence="7">20514</strain>
    </source>
</reference>
<reference evidence="7" key="1">
    <citation type="submission" date="2020-10" db="EMBL/GenBank/DDBJ databases">
        <authorList>
            <person name="Gilroy R."/>
        </authorList>
    </citation>
    <scope>NUCLEOTIDE SEQUENCE</scope>
    <source>
        <strain evidence="7">20514</strain>
    </source>
</reference>
<dbReference type="PANTHER" id="PTHR30414">
    <property type="entry name" value="MINICONDUCTANCE MECHANOSENSITIVE CHANNEL YBDG"/>
    <property type="match status" value="1"/>
</dbReference>
<dbReference type="AlphaFoldDB" id="A0A9D9EGS8"/>
<proteinExistence type="predicted"/>
<dbReference type="PANTHER" id="PTHR30414:SF0">
    <property type="entry name" value="MINICONDUCTANCE MECHANOSENSITIVE CHANNEL YBDG"/>
    <property type="match status" value="1"/>
</dbReference>
<evidence type="ECO:0000313" key="7">
    <source>
        <dbReference type="EMBL" id="MBO8447801.1"/>
    </source>
</evidence>
<dbReference type="GO" id="GO:0008381">
    <property type="term" value="F:mechanosensitive monoatomic ion channel activity"/>
    <property type="evidence" value="ECO:0007669"/>
    <property type="project" value="InterPro"/>
</dbReference>
<dbReference type="SUPFAM" id="SSF50182">
    <property type="entry name" value="Sm-like ribonucleoproteins"/>
    <property type="match status" value="1"/>
</dbReference>
<feature type="transmembrane region" description="Helical" evidence="5">
    <location>
        <begin position="98"/>
        <end position="122"/>
    </location>
</feature>
<comment type="subcellular location">
    <subcellularLocation>
        <location evidence="1">Membrane</location>
    </subcellularLocation>
</comment>
<accession>A0A9D9EGS8</accession>
<dbReference type="InterPro" id="IPR023408">
    <property type="entry name" value="MscS_beta-dom_sf"/>
</dbReference>
<feature type="transmembrane region" description="Helical" evidence="5">
    <location>
        <begin position="160"/>
        <end position="178"/>
    </location>
</feature>
<evidence type="ECO:0000256" key="1">
    <source>
        <dbReference type="ARBA" id="ARBA00004370"/>
    </source>
</evidence>
<comment type="caution">
    <text evidence="7">The sequence shown here is derived from an EMBL/GenBank/DDBJ whole genome shotgun (WGS) entry which is preliminary data.</text>
</comment>
<dbReference type="Gene3D" id="2.30.30.60">
    <property type="match status" value="1"/>
</dbReference>
<dbReference type="InterPro" id="IPR010920">
    <property type="entry name" value="LSM_dom_sf"/>
</dbReference>
<feature type="transmembrane region" description="Helical" evidence="5">
    <location>
        <begin position="63"/>
        <end position="86"/>
    </location>
</feature>
<dbReference type="GO" id="GO:0071470">
    <property type="term" value="P:cellular response to osmotic stress"/>
    <property type="evidence" value="ECO:0007669"/>
    <property type="project" value="InterPro"/>
</dbReference>
<dbReference type="InterPro" id="IPR006685">
    <property type="entry name" value="MscS_channel_2nd"/>
</dbReference>
<keyword evidence="3 5" id="KW-1133">Transmembrane helix</keyword>
<evidence type="ECO:0000313" key="8">
    <source>
        <dbReference type="Proteomes" id="UP000810252"/>
    </source>
</evidence>
<evidence type="ECO:0000259" key="6">
    <source>
        <dbReference type="Pfam" id="PF00924"/>
    </source>
</evidence>
<feature type="domain" description="Mechanosensitive ion channel MscS" evidence="6">
    <location>
        <begin position="180"/>
        <end position="248"/>
    </location>
</feature>
<organism evidence="7 8">
    <name type="scientific">Candidatus Cryptobacteroides merdigallinarum</name>
    <dbReference type="NCBI Taxonomy" id="2840770"/>
    <lineage>
        <taxon>Bacteria</taxon>
        <taxon>Pseudomonadati</taxon>
        <taxon>Bacteroidota</taxon>
        <taxon>Bacteroidia</taxon>
        <taxon>Bacteroidales</taxon>
        <taxon>Candidatus Cryptobacteroides</taxon>
    </lineage>
</organism>
<sequence>MIEQVPAGISEMTSHVRILVSCALVVSAYLVDFLCCRILVPLIQKVAVRTAFKWDNYLTDSKVLHNVFHLLPPVTFYVALPLLFPGPSLWTDLLLKAFAVYIIVVACRLVCEFITSLYAISADSEVLKDKPMKGVYQMLKVVVVCICAILVIGVLMEKDFTSLIAGLGASAAVLMLVFKDTILGVVAGVQLSAHDMLRPGDWIMMDKYGINGTVEEVTLNTVKVRNWDKTVTTVPPYVLVSDSFKNWRGMRESEGRRVTRALRIDVNSIRFCTEEELSRFAGLPWAGNLSTEDKVVNLKLFRAAVEHYLKGLADVNADLMLLVRQLEPTSEGLPLQLYFFTGAKDWVPHEHIASDVVEHVIATLPDFGLRLYQKPSGLDLARLSGINEGNSKDLISLGE</sequence>
<dbReference type="EMBL" id="JADIMQ010000012">
    <property type="protein sequence ID" value="MBO8447801.1"/>
    <property type="molecule type" value="Genomic_DNA"/>
</dbReference>
<evidence type="ECO:0000256" key="2">
    <source>
        <dbReference type="ARBA" id="ARBA00022692"/>
    </source>
</evidence>
<feature type="transmembrane region" description="Helical" evidence="5">
    <location>
        <begin position="18"/>
        <end position="43"/>
    </location>
</feature>
<feature type="transmembrane region" description="Helical" evidence="5">
    <location>
        <begin position="134"/>
        <end position="154"/>
    </location>
</feature>
<evidence type="ECO:0000256" key="5">
    <source>
        <dbReference type="SAM" id="Phobius"/>
    </source>
</evidence>
<keyword evidence="4 5" id="KW-0472">Membrane</keyword>
<name>A0A9D9EGS8_9BACT</name>
<dbReference type="InterPro" id="IPR030192">
    <property type="entry name" value="YbdG"/>
</dbReference>
<keyword evidence="2 5" id="KW-0812">Transmembrane</keyword>
<evidence type="ECO:0000256" key="4">
    <source>
        <dbReference type="ARBA" id="ARBA00023136"/>
    </source>
</evidence>
<protein>
    <submittedName>
        <fullName evidence="7">Mechanosensitive ion channel family protein</fullName>
    </submittedName>
</protein>